<name>A0A0D0AHM2_9AGAM</name>
<sequence length="56" mass="6023">MAGQSTGLRNSILTEDRLGAMYADDFLGNPWRAADVNTSTRAHANAPTRETDSKLG</sequence>
<organism evidence="1 2">
    <name type="scientific">Suillus luteus UH-Slu-Lm8-n1</name>
    <dbReference type="NCBI Taxonomy" id="930992"/>
    <lineage>
        <taxon>Eukaryota</taxon>
        <taxon>Fungi</taxon>
        <taxon>Dikarya</taxon>
        <taxon>Basidiomycota</taxon>
        <taxon>Agaricomycotina</taxon>
        <taxon>Agaricomycetes</taxon>
        <taxon>Agaricomycetidae</taxon>
        <taxon>Boletales</taxon>
        <taxon>Suillineae</taxon>
        <taxon>Suillaceae</taxon>
        <taxon>Suillus</taxon>
    </lineage>
</organism>
<reference evidence="2" key="2">
    <citation type="submission" date="2015-01" db="EMBL/GenBank/DDBJ databases">
        <title>Evolutionary Origins and Diversification of the Mycorrhizal Mutualists.</title>
        <authorList>
            <consortium name="DOE Joint Genome Institute"/>
            <consortium name="Mycorrhizal Genomics Consortium"/>
            <person name="Kohler A."/>
            <person name="Kuo A."/>
            <person name="Nagy L.G."/>
            <person name="Floudas D."/>
            <person name="Copeland A."/>
            <person name="Barry K.W."/>
            <person name="Cichocki N."/>
            <person name="Veneault-Fourrey C."/>
            <person name="LaButti K."/>
            <person name="Lindquist E.A."/>
            <person name="Lipzen A."/>
            <person name="Lundell T."/>
            <person name="Morin E."/>
            <person name="Murat C."/>
            <person name="Riley R."/>
            <person name="Ohm R."/>
            <person name="Sun H."/>
            <person name="Tunlid A."/>
            <person name="Henrissat B."/>
            <person name="Grigoriev I.V."/>
            <person name="Hibbett D.S."/>
            <person name="Martin F."/>
        </authorList>
    </citation>
    <scope>NUCLEOTIDE SEQUENCE [LARGE SCALE GENOMIC DNA]</scope>
    <source>
        <strain evidence="2">UH-Slu-Lm8-n1</strain>
    </source>
</reference>
<gene>
    <name evidence="1" type="ORF">CY34DRAFT_806150</name>
</gene>
<evidence type="ECO:0000313" key="2">
    <source>
        <dbReference type="Proteomes" id="UP000054485"/>
    </source>
</evidence>
<evidence type="ECO:0000313" key="1">
    <source>
        <dbReference type="EMBL" id="KIK41346.1"/>
    </source>
</evidence>
<dbReference type="InParanoid" id="A0A0D0AHM2"/>
<dbReference type="HOGENOM" id="CLU_3015742_0_0_1"/>
<reference evidence="1 2" key="1">
    <citation type="submission" date="2014-04" db="EMBL/GenBank/DDBJ databases">
        <authorList>
            <consortium name="DOE Joint Genome Institute"/>
            <person name="Kuo A."/>
            <person name="Ruytinx J."/>
            <person name="Rineau F."/>
            <person name="Colpaert J."/>
            <person name="Kohler A."/>
            <person name="Nagy L.G."/>
            <person name="Floudas D."/>
            <person name="Copeland A."/>
            <person name="Barry K.W."/>
            <person name="Cichocki N."/>
            <person name="Veneault-Fourrey C."/>
            <person name="LaButti K."/>
            <person name="Lindquist E.A."/>
            <person name="Lipzen A."/>
            <person name="Lundell T."/>
            <person name="Morin E."/>
            <person name="Murat C."/>
            <person name="Sun H."/>
            <person name="Tunlid A."/>
            <person name="Henrissat B."/>
            <person name="Grigoriev I.V."/>
            <person name="Hibbett D.S."/>
            <person name="Martin F."/>
            <person name="Nordberg H.P."/>
            <person name="Cantor M.N."/>
            <person name="Hua S.X."/>
        </authorList>
    </citation>
    <scope>NUCLEOTIDE SEQUENCE [LARGE SCALE GENOMIC DNA]</scope>
    <source>
        <strain evidence="1 2">UH-Slu-Lm8-n1</strain>
    </source>
</reference>
<proteinExistence type="predicted"/>
<accession>A0A0D0AHM2</accession>
<dbReference type="EMBL" id="KN835271">
    <property type="protein sequence ID" value="KIK41346.1"/>
    <property type="molecule type" value="Genomic_DNA"/>
</dbReference>
<keyword evidence="2" id="KW-1185">Reference proteome</keyword>
<dbReference type="AlphaFoldDB" id="A0A0D0AHM2"/>
<protein>
    <submittedName>
        <fullName evidence="1">Uncharacterized protein</fullName>
    </submittedName>
</protein>
<dbReference type="Proteomes" id="UP000054485">
    <property type="component" value="Unassembled WGS sequence"/>
</dbReference>